<dbReference type="AlphaFoldDB" id="A0A0P0VYN3"/>
<accession>A0A0P0VYN3</accession>
<organism evidence="2 3">
    <name type="scientific">Oryza sativa subsp. japonica</name>
    <name type="common">Rice</name>
    <dbReference type="NCBI Taxonomy" id="39947"/>
    <lineage>
        <taxon>Eukaryota</taxon>
        <taxon>Viridiplantae</taxon>
        <taxon>Streptophyta</taxon>
        <taxon>Embryophyta</taxon>
        <taxon>Tracheophyta</taxon>
        <taxon>Spermatophyta</taxon>
        <taxon>Magnoliopsida</taxon>
        <taxon>Liliopsida</taxon>
        <taxon>Poales</taxon>
        <taxon>Poaceae</taxon>
        <taxon>BOP clade</taxon>
        <taxon>Oryzoideae</taxon>
        <taxon>Oryzeae</taxon>
        <taxon>Oryzinae</taxon>
        <taxon>Oryza</taxon>
        <taxon>Oryza sativa</taxon>
    </lineage>
</organism>
<reference evidence="2 3" key="2">
    <citation type="journal article" date="2013" name="Plant Cell Physiol.">
        <title>Rice Annotation Project Database (RAP-DB): an integrative and interactive database for rice genomics.</title>
        <authorList>
            <person name="Sakai H."/>
            <person name="Lee S.S."/>
            <person name="Tanaka T."/>
            <person name="Numa H."/>
            <person name="Kim J."/>
            <person name="Kawahara Y."/>
            <person name="Wakimoto H."/>
            <person name="Yang C.C."/>
            <person name="Iwamoto M."/>
            <person name="Abe T."/>
            <person name="Yamada Y."/>
            <person name="Muto A."/>
            <person name="Inokuchi H."/>
            <person name="Ikemura T."/>
            <person name="Matsumoto T."/>
            <person name="Sasaki T."/>
            <person name="Itoh T."/>
        </authorList>
    </citation>
    <scope>NUCLEOTIDE SEQUENCE [LARGE SCALE GENOMIC DNA]</scope>
    <source>
        <strain evidence="3">cv. Nipponbare</strain>
    </source>
</reference>
<dbReference type="Proteomes" id="UP000059680">
    <property type="component" value="Chromosome 3"/>
</dbReference>
<sequence>MSNDTLLLLRKKEASRAAKATMSAQETTPGHAASTAVLAASMTSKPRRLGLLGGASFSGCGLAGVGSSSTDASHPCTPVVEEHADEAGADAGVAEDGGADGAPDDGLGVRALVVVV</sequence>
<feature type="non-terminal residue" evidence="2">
    <location>
        <position position="1"/>
    </location>
</feature>
<evidence type="ECO:0000313" key="2">
    <source>
        <dbReference type="EMBL" id="BAS84352.1"/>
    </source>
</evidence>
<dbReference type="eggNOG" id="ENOG502R4P2">
    <property type="taxonomic scope" value="Eukaryota"/>
</dbReference>
<dbReference type="PaxDb" id="39947-A0A0P0VYN3"/>
<gene>
    <name evidence="2" type="ordered locus">Os03g0369250</name>
    <name evidence="2" type="ORF">OSNPB_030369250</name>
</gene>
<reference evidence="3" key="1">
    <citation type="journal article" date="2005" name="Nature">
        <title>The map-based sequence of the rice genome.</title>
        <authorList>
            <consortium name="International rice genome sequencing project (IRGSP)"/>
            <person name="Matsumoto T."/>
            <person name="Wu J."/>
            <person name="Kanamori H."/>
            <person name="Katayose Y."/>
            <person name="Fujisawa M."/>
            <person name="Namiki N."/>
            <person name="Mizuno H."/>
            <person name="Yamamoto K."/>
            <person name="Antonio B.A."/>
            <person name="Baba T."/>
            <person name="Sakata K."/>
            <person name="Nagamura Y."/>
            <person name="Aoki H."/>
            <person name="Arikawa K."/>
            <person name="Arita K."/>
            <person name="Bito T."/>
            <person name="Chiden Y."/>
            <person name="Fujitsuka N."/>
            <person name="Fukunaka R."/>
            <person name="Hamada M."/>
            <person name="Harada C."/>
            <person name="Hayashi A."/>
            <person name="Hijishita S."/>
            <person name="Honda M."/>
            <person name="Hosokawa S."/>
            <person name="Ichikawa Y."/>
            <person name="Idonuma A."/>
            <person name="Iijima M."/>
            <person name="Ikeda M."/>
            <person name="Ikeno M."/>
            <person name="Ito K."/>
            <person name="Ito S."/>
            <person name="Ito T."/>
            <person name="Ito Y."/>
            <person name="Ito Y."/>
            <person name="Iwabuchi A."/>
            <person name="Kamiya K."/>
            <person name="Karasawa W."/>
            <person name="Kurita K."/>
            <person name="Katagiri S."/>
            <person name="Kikuta A."/>
            <person name="Kobayashi H."/>
            <person name="Kobayashi N."/>
            <person name="Machita K."/>
            <person name="Maehara T."/>
            <person name="Masukawa M."/>
            <person name="Mizubayashi T."/>
            <person name="Mukai Y."/>
            <person name="Nagasaki H."/>
            <person name="Nagata Y."/>
            <person name="Naito S."/>
            <person name="Nakashima M."/>
            <person name="Nakama Y."/>
            <person name="Nakamichi Y."/>
            <person name="Nakamura M."/>
            <person name="Meguro A."/>
            <person name="Negishi M."/>
            <person name="Ohta I."/>
            <person name="Ohta T."/>
            <person name="Okamoto M."/>
            <person name="Ono N."/>
            <person name="Saji S."/>
            <person name="Sakaguchi M."/>
            <person name="Sakai K."/>
            <person name="Shibata M."/>
            <person name="Shimokawa T."/>
            <person name="Song J."/>
            <person name="Takazaki Y."/>
            <person name="Terasawa K."/>
            <person name="Tsugane M."/>
            <person name="Tsuji K."/>
            <person name="Ueda S."/>
            <person name="Waki K."/>
            <person name="Yamagata H."/>
            <person name="Yamamoto M."/>
            <person name="Yamamoto S."/>
            <person name="Yamane H."/>
            <person name="Yoshiki S."/>
            <person name="Yoshihara R."/>
            <person name="Yukawa K."/>
            <person name="Zhong H."/>
            <person name="Yano M."/>
            <person name="Yuan Q."/>
            <person name="Ouyang S."/>
            <person name="Liu J."/>
            <person name="Jones K.M."/>
            <person name="Gansberger K."/>
            <person name="Moffat K."/>
            <person name="Hill J."/>
            <person name="Bera J."/>
            <person name="Fadrosh D."/>
            <person name="Jin S."/>
            <person name="Johri S."/>
            <person name="Kim M."/>
            <person name="Overton L."/>
            <person name="Reardon M."/>
            <person name="Tsitrin T."/>
            <person name="Vuong H."/>
            <person name="Weaver B."/>
            <person name="Ciecko A."/>
            <person name="Tallon L."/>
            <person name="Jackson J."/>
            <person name="Pai G."/>
            <person name="Aken S.V."/>
            <person name="Utterback T."/>
            <person name="Reidmuller S."/>
            <person name="Feldblyum T."/>
            <person name="Hsiao J."/>
            <person name="Zismann V."/>
            <person name="Iobst S."/>
            <person name="de Vazeille A.R."/>
            <person name="Buell C.R."/>
            <person name="Ying K."/>
            <person name="Li Y."/>
            <person name="Lu T."/>
            <person name="Huang Y."/>
            <person name="Zhao Q."/>
            <person name="Feng Q."/>
            <person name="Zhang L."/>
            <person name="Zhu J."/>
            <person name="Weng Q."/>
            <person name="Mu J."/>
            <person name="Lu Y."/>
            <person name="Fan D."/>
            <person name="Liu Y."/>
            <person name="Guan J."/>
            <person name="Zhang Y."/>
            <person name="Yu S."/>
            <person name="Liu X."/>
            <person name="Zhang Y."/>
            <person name="Hong G."/>
            <person name="Han B."/>
            <person name="Choisne N."/>
            <person name="Demange N."/>
            <person name="Orjeda G."/>
            <person name="Samain S."/>
            <person name="Cattolico L."/>
            <person name="Pelletier E."/>
            <person name="Couloux A."/>
            <person name="Segurens B."/>
            <person name="Wincker P."/>
            <person name="D'Hont A."/>
            <person name="Scarpelli C."/>
            <person name="Weissenbach J."/>
            <person name="Salanoubat M."/>
            <person name="Quetier F."/>
            <person name="Yu Y."/>
            <person name="Kim H.R."/>
            <person name="Rambo T."/>
            <person name="Currie J."/>
            <person name="Collura K."/>
            <person name="Luo M."/>
            <person name="Yang T."/>
            <person name="Ammiraju J.S.S."/>
            <person name="Engler F."/>
            <person name="Soderlund C."/>
            <person name="Wing R.A."/>
            <person name="Palmer L.E."/>
            <person name="de la Bastide M."/>
            <person name="Spiegel L."/>
            <person name="Nascimento L."/>
            <person name="Zutavern T."/>
            <person name="O'Shaughnessy A."/>
            <person name="Dike S."/>
            <person name="Dedhia N."/>
            <person name="Preston R."/>
            <person name="Balija V."/>
            <person name="McCombie W.R."/>
            <person name="Chow T."/>
            <person name="Chen H."/>
            <person name="Chung M."/>
            <person name="Chen C."/>
            <person name="Shaw J."/>
            <person name="Wu H."/>
            <person name="Hsiao K."/>
            <person name="Chao Y."/>
            <person name="Chu M."/>
            <person name="Cheng C."/>
            <person name="Hour A."/>
            <person name="Lee P."/>
            <person name="Lin S."/>
            <person name="Lin Y."/>
            <person name="Liou J."/>
            <person name="Liu S."/>
            <person name="Hsing Y."/>
            <person name="Raghuvanshi S."/>
            <person name="Mohanty A."/>
            <person name="Bharti A.K."/>
            <person name="Gaur A."/>
            <person name="Gupta V."/>
            <person name="Kumar D."/>
            <person name="Ravi V."/>
            <person name="Vij S."/>
            <person name="Kapur A."/>
            <person name="Khurana P."/>
            <person name="Khurana P."/>
            <person name="Khurana J.P."/>
            <person name="Tyagi A.K."/>
            <person name="Gaikwad K."/>
            <person name="Singh A."/>
            <person name="Dalal V."/>
            <person name="Srivastava S."/>
            <person name="Dixit A."/>
            <person name="Pal A.K."/>
            <person name="Ghazi I.A."/>
            <person name="Yadav M."/>
            <person name="Pandit A."/>
            <person name="Bhargava A."/>
            <person name="Sureshbabu K."/>
            <person name="Batra K."/>
            <person name="Sharma T.R."/>
            <person name="Mohapatra T."/>
            <person name="Singh N.K."/>
            <person name="Messing J."/>
            <person name="Nelson A.B."/>
            <person name="Fuks G."/>
            <person name="Kavchok S."/>
            <person name="Keizer G."/>
            <person name="Linton E."/>
            <person name="Llaca V."/>
            <person name="Song R."/>
            <person name="Tanyolac B."/>
            <person name="Young S."/>
            <person name="Ho-Il K."/>
            <person name="Hahn J.H."/>
            <person name="Sangsakoo G."/>
            <person name="Vanavichit A."/>
            <person name="de Mattos Luiz.A.T."/>
            <person name="Zimmer P.D."/>
            <person name="Malone G."/>
            <person name="Dellagostin O."/>
            <person name="de Oliveira A.C."/>
            <person name="Bevan M."/>
            <person name="Bancroft I."/>
            <person name="Minx P."/>
            <person name="Cordum H."/>
            <person name="Wilson R."/>
            <person name="Cheng Z."/>
            <person name="Jin W."/>
            <person name="Jiang J."/>
            <person name="Leong S.A."/>
            <person name="Iwama H."/>
            <person name="Gojobori T."/>
            <person name="Itoh T."/>
            <person name="Niimura Y."/>
            <person name="Fujii Y."/>
            <person name="Habara T."/>
            <person name="Sakai H."/>
            <person name="Sato Y."/>
            <person name="Wilson G."/>
            <person name="Kumar K."/>
            <person name="McCouch S."/>
            <person name="Juretic N."/>
            <person name="Hoen D."/>
            <person name="Wright S."/>
            <person name="Bruskiewich R."/>
            <person name="Bureau T."/>
            <person name="Miyao A."/>
            <person name="Hirochika H."/>
            <person name="Nishikawa T."/>
            <person name="Kadowaki K."/>
            <person name="Sugiura M."/>
            <person name="Burr B."/>
            <person name="Sasaki T."/>
        </authorList>
    </citation>
    <scope>NUCLEOTIDE SEQUENCE [LARGE SCALE GENOMIC DNA]</scope>
    <source>
        <strain evidence="3">cv. Nipponbare</strain>
    </source>
</reference>
<keyword evidence="3" id="KW-1185">Reference proteome</keyword>
<reference evidence="2 3" key="3">
    <citation type="journal article" date="2013" name="Rice">
        <title>Improvement of the Oryza sativa Nipponbare reference genome using next generation sequence and optical map data.</title>
        <authorList>
            <person name="Kawahara Y."/>
            <person name="de la Bastide M."/>
            <person name="Hamilton J.P."/>
            <person name="Kanamori H."/>
            <person name="McCombie W.R."/>
            <person name="Ouyang S."/>
            <person name="Schwartz D.C."/>
            <person name="Tanaka T."/>
            <person name="Wu J."/>
            <person name="Zhou S."/>
            <person name="Childs K.L."/>
            <person name="Davidson R.M."/>
            <person name="Lin H."/>
            <person name="Quesada-Ocampo L."/>
            <person name="Vaillancourt B."/>
            <person name="Sakai H."/>
            <person name="Lee S.S."/>
            <person name="Kim J."/>
            <person name="Numa H."/>
            <person name="Itoh T."/>
            <person name="Buell C.R."/>
            <person name="Matsumoto T."/>
        </authorList>
    </citation>
    <scope>NUCLEOTIDE SEQUENCE [LARGE SCALE GENOMIC DNA]</scope>
    <source>
        <strain evidence="3">cv. Nipponbare</strain>
    </source>
</reference>
<dbReference type="InParanoid" id="A0A0P0VYN3"/>
<protein>
    <submittedName>
        <fullName evidence="2">Os03g0369250 protein</fullName>
    </submittedName>
</protein>
<dbReference type="EMBL" id="AP014959">
    <property type="protein sequence ID" value="BAS84352.1"/>
    <property type="molecule type" value="Genomic_DNA"/>
</dbReference>
<proteinExistence type="predicted"/>
<evidence type="ECO:0000256" key="1">
    <source>
        <dbReference type="SAM" id="MobiDB-lite"/>
    </source>
</evidence>
<dbReference type="Gramene" id="Os03t0369250-00">
    <property type="protein sequence ID" value="Os03t0369250-00"/>
    <property type="gene ID" value="Os03g0369250"/>
</dbReference>
<evidence type="ECO:0000313" key="3">
    <source>
        <dbReference type="Proteomes" id="UP000059680"/>
    </source>
</evidence>
<name>A0A0P0VYN3_ORYSJ</name>
<feature type="region of interest" description="Disordered" evidence="1">
    <location>
        <begin position="83"/>
        <end position="104"/>
    </location>
</feature>